<gene>
    <name evidence="2" type="ORF">K0M31_002179</name>
</gene>
<name>A0AA40GH54_9HYME</name>
<feature type="compositionally biased region" description="Gly residues" evidence="1">
    <location>
        <begin position="54"/>
        <end position="72"/>
    </location>
</feature>
<sequence>MPRRNLYVSLPGSPAIILRLSFAQTRGVVRYLYSERRTAVCTLLTTSSWRDSPRGGGGDGGGGGGGSGGGVKGEFKSWDKTRREHVLLLSPVIGCPMATRALLARYSVTPNSKHRHLDSVALPFSSSCRTLARYFHRSFGSSRKQLRLVGDPPPAGRENFFTTECQRTANDIAAIHSTPAIDVVSLLGPTITEFPLGDPRARNA</sequence>
<proteinExistence type="predicted"/>
<evidence type="ECO:0000313" key="2">
    <source>
        <dbReference type="EMBL" id="KAK1137682.1"/>
    </source>
</evidence>
<organism evidence="2 3">
    <name type="scientific">Melipona bicolor</name>
    <dbReference type="NCBI Taxonomy" id="60889"/>
    <lineage>
        <taxon>Eukaryota</taxon>
        <taxon>Metazoa</taxon>
        <taxon>Ecdysozoa</taxon>
        <taxon>Arthropoda</taxon>
        <taxon>Hexapoda</taxon>
        <taxon>Insecta</taxon>
        <taxon>Pterygota</taxon>
        <taxon>Neoptera</taxon>
        <taxon>Endopterygota</taxon>
        <taxon>Hymenoptera</taxon>
        <taxon>Apocrita</taxon>
        <taxon>Aculeata</taxon>
        <taxon>Apoidea</taxon>
        <taxon>Anthophila</taxon>
        <taxon>Apidae</taxon>
        <taxon>Melipona</taxon>
    </lineage>
</organism>
<accession>A0AA40GH54</accession>
<dbReference type="EMBL" id="JAHYIQ010000001">
    <property type="protein sequence ID" value="KAK1137682.1"/>
    <property type="molecule type" value="Genomic_DNA"/>
</dbReference>
<protein>
    <submittedName>
        <fullName evidence="2">Uncharacterized protein</fullName>
    </submittedName>
</protein>
<evidence type="ECO:0000256" key="1">
    <source>
        <dbReference type="SAM" id="MobiDB-lite"/>
    </source>
</evidence>
<comment type="caution">
    <text evidence="2">The sequence shown here is derived from an EMBL/GenBank/DDBJ whole genome shotgun (WGS) entry which is preliminary data.</text>
</comment>
<keyword evidence="3" id="KW-1185">Reference proteome</keyword>
<dbReference type="Proteomes" id="UP001177670">
    <property type="component" value="Unassembled WGS sequence"/>
</dbReference>
<feature type="region of interest" description="Disordered" evidence="1">
    <location>
        <begin position="51"/>
        <end position="75"/>
    </location>
</feature>
<dbReference type="AlphaFoldDB" id="A0AA40GH54"/>
<reference evidence="2" key="1">
    <citation type="submission" date="2021-10" db="EMBL/GenBank/DDBJ databases">
        <title>Melipona bicolor Genome sequencing and assembly.</title>
        <authorList>
            <person name="Araujo N.S."/>
            <person name="Arias M.C."/>
        </authorList>
    </citation>
    <scope>NUCLEOTIDE SEQUENCE</scope>
    <source>
        <strain evidence="2">USP_2M_L1-L4_2017</strain>
        <tissue evidence="2">Whole body</tissue>
    </source>
</reference>
<evidence type="ECO:0000313" key="3">
    <source>
        <dbReference type="Proteomes" id="UP001177670"/>
    </source>
</evidence>